<feature type="region of interest" description="Disordered" evidence="9">
    <location>
        <begin position="441"/>
        <end position="484"/>
    </location>
</feature>
<dbReference type="AlphaFoldDB" id="A0AAJ8M106"/>
<evidence type="ECO:0000313" key="11">
    <source>
        <dbReference type="Proteomes" id="UP000094043"/>
    </source>
</evidence>
<keyword evidence="8" id="KW-0539">Nucleus</keyword>
<dbReference type="Proteomes" id="UP000094043">
    <property type="component" value="Chromosome 3"/>
</dbReference>
<protein>
    <recommendedName>
        <fullName evidence="5">Elongator complex protein 4</fullName>
    </recommendedName>
</protein>
<dbReference type="GO" id="GO:0008023">
    <property type="term" value="C:transcription elongation factor complex"/>
    <property type="evidence" value="ECO:0007669"/>
    <property type="project" value="TreeGrafter"/>
</dbReference>
<name>A0AAJ8M106_9TREE</name>
<evidence type="ECO:0000313" key="10">
    <source>
        <dbReference type="EMBL" id="WVN87151.1"/>
    </source>
</evidence>
<evidence type="ECO:0000256" key="2">
    <source>
        <dbReference type="ARBA" id="ARBA00004496"/>
    </source>
</evidence>
<evidence type="ECO:0000256" key="6">
    <source>
        <dbReference type="ARBA" id="ARBA00022490"/>
    </source>
</evidence>
<feature type="compositionally biased region" description="Basic and acidic residues" evidence="9">
    <location>
        <begin position="456"/>
        <end position="466"/>
    </location>
</feature>
<dbReference type="PANTHER" id="PTHR12896">
    <property type="entry name" value="PAX6 NEIGHBOR PROTEIN PAXNEB"/>
    <property type="match status" value="1"/>
</dbReference>
<feature type="compositionally biased region" description="Basic and acidic residues" evidence="9">
    <location>
        <begin position="474"/>
        <end position="484"/>
    </location>
</feature>
<dbReference type="Pfam" id="PF05625">
    <property type="entry name" value="PAXNEB"/>
    <property type="match status" value="1"/>
</dbReference>
<keyword evidence="6" id="KW-0963">Cytoplasm</keyword>
<sequence>MSFKRRIPLANSLPPGAVSSVTHVLPLLPTGLPSLDDLLGGSGLPFHAILLVLAPDTQSAWGRLVERYFMAQGLMTDQKVVLVGQQEEVENVVKGCMWVEGGTAEAGDGSESEGEGGVEGGASKIAWRYEKMAMFKTTVSGNSSNLSLMTTIPSTVVEAKLQSGQLSYISVNPDGPSSSEGDLLDQVLKNIWEKLEKAGQSKVTRVVIHELASLDWGSLSIISINRFIHSLRALLQSRPASAIITIPASLLHALGNDRERVVRNWAWSVDSCVELKGFADDPTLPLIFPTHGLLTLHSYPTSSALLPPTLKHSTLLGISQSSTASSSGGGGAGENNLGFRLKRKKFVVETVHLGIEGGVGERRVEGDVNKALDGVGSTDSHTFTETASTGVEPVLKTTSIGISKEDLPHGADLDNKKPSKPRVRVRFGGEDDMILVTKAGGDEAESHSQHPHKHDHVHEHGAESRRKGPQRVAMRHDRPDLYEF</sequence>
<evidence type="ECO:0000256" key="5">
    <source>
        <dbReference type="ARBA" id="ARBA00020265"/>
    </source>
</evidence>
<dbReference type="InterPro" id="IPR008728">
    <property type="entry name" value="Elongator_complex_protein_4"/>
</dbReference>
<dbReference type="RefSeq" id="XP_066067851.1">
    <property type="nucleotide sequence ID" value="XM_066211754.1"/>
</dbReference>
<evidence type="ECO:0000256" key="7">
    <source>
        <dbReference type="ARBA" id="ARBA00022694"/>
    </source>
</evidence>
<dbReference type="GO" id="GO:0033588">
    <property type="term" value="C:elongator holoenzyme complex"/>
    <property type="evidence" value="ECO:0007669"/>
    <property type="project" value="InterPro"/>
</dbReference>
<dbReference type="PANTHER" id="PTHR12896:SF1">
    <property type="entry name" value="ELONGATOR COMPLEX PROTEIN 4"/>
    <property type="match status" value="1"/>
</dbReference>
<dbReference type="GO" id="GO:0002098">
    <property type="term" value="P:tRNA wobble uridine modification"/>
    <property type="evidence" value="ECO:0007669"/>
    <property type="project" value="InterPro"/>
</dbReference>
<keyword evidence="7" id="KW-0819">tRNA processing</keyword>
<comment type="pathway">
    <text evidence="3">tRNA modification; 5-methoxycarbonylmethyl-2-thiouridine-tRNA biosynthesis.</text>
</comment>
<dbReference type="InterPro" id="IPR027417">
    <property type="entry name" value="P-loop_NTPase"/>
</dbReference>
<proteinExistence type="inferred from homology"/>
<evidence type="ECO:0000256" key="4">
    <source>
        <dbReference type="ARBA" id="ARBA00007573"/>
    </source>
</evidence>
<evidence type="ECO:0000256" key="1">
    <source>
        <dbReference type="ARBA" id="ARBA00004123"/>
    </source>
</evidence>
<accession>A0AAJ8M106</accession>
<organism evidence="10 11">
    <name type="scientific">Cryptococcus depauperatus CBS 7841</name>
    <dbReference type="NCBI Taxonomy" id="1295531"/>
    <lineage>
        <taxon>Eukaryota</taxon>
        <taxon>Fungi</taxon>
        <taxon>Dikarya</taxon>
        <taxon>Basidiomycota</taxon>
        <taxon>Agaricomycotina</taxon>
        <taxon>Tremellomycetes</taxon>
        <taxon>Tremellales</taxon>
        <taxon>Cryptococcaceae</taxon>
        <taxon>Cryptococcus</taxon>
    </lineage>
</organism>
<dbReference type="KEGG" id="cdep:91086539"/>
<reference evidence="10" key="3">
    <citation type="submission" date="2024-01" db="EMBL/GenBank/DDBJ databases">
        <authorList>
            <person name="Coelho M.A."/>
            <person name="David-Palma M."/>
            <person name="Shea T."/>
            <person name="Sun S."/>
            <person name="Cuomo C.A."/>
            <person name="Heitman J."/>
        </authorList>
    </citation>
    <scope>NUCLEOTIDE SEQUENCE</scope>
    <source>
        <strain evidence="10">CBS 7841</strain>
    </source>
</reference>
<reference evidence="10" key="1">
    <citation type="submission" date="2016-06" db="EMBL/GenBank/DDBJ databases">
        <authorList>
            <person name="Cuomo C."/>
            <person name="Litvintseva A."/>
            <person name="Heitman J."/>
            <person name="Chen Y."/>
            <person name="Sun S."/>
            <person name="Springer D."/>
            <person name="Dromer F."/>
            <person name="Young S."/>
            <person name="Zeng Q."/>
            <person name="Chapman S."/>
            <person name="Gujja S."/>
            <person name="Saif S."/>
            <person name="Birren B."/>
        </authorList>
    </citation>
    <scope>NUCLEOTIDE SEQUENCE</scope>
    <source>
        <strain evidence="10">CBS 7841</strain>
    </source>
</reference>
<evidence type="ECO:0000256" key="8">
    <source>
        <dbReference type="ARBA" id="ARBA00023242"/>
    </source>
</evidence>
<dbReference type="GeneID" id="91086539"/>
<dbReference type="GO" id="GO:0005737">
    <property type="term" value="C:cytoplasm"/>
    <property type="evidence" value="ECO:0007669"/>
    <property type="project" value="UniProtKB-SubCell"/>
</dbReference>
<comment type="similarity">
    <text evidence="4">Belongs to the ELP4 family.</text>
</comment>
<dbReference type="EMBL" id="CP143786">
    <property type="protein sequence ID" value="WVN87151.1"/>
    <property type="molecule type" value="Genomic_DNA"/>
</dbReference>
<gene>
    <name evidence="10" type="ORF">L203_102327</name>
</gene>
<dbReference type="Gene3D" id="3.40.50.300">
    <property type="entry name" value="P-loop containing nucleotide triphosphate hydrolases"/>
    <property type="match status" value="1"/>
</dbReference>
<comment type="subcellular location">
    <subcellularLocation>
        <location evidence="2">Cytoplasm</location>
    </subcellularLocation>
    <subcellularLocation>
        <location evidence="1">Nucleus</location>
    </subcellularLocation>
</comment>
<evidence type="ECO:0000256" key="9">
    <source>
        <dbReference type="SAM" id="MobiDB-lite"/>
    </source>
</evidence>
<dbReference type="CDD" id="cd19494">
    <property type="entry name" value="Elp4"/>
    <property type="match status" value="1"/>
</dbReference>
<reference evidence="10" key="2">
    <citation type="journal article" date="2022" name="Elife">
        <title>Obligate sexual reproduction of a homothallic fungus closely related to the Cryptococcus pathogenic species complex.</title>
        <authorList>
            <person name="Passer A.R."/>
            <person name="Clancey S.A."/>
            <person name="Shea T."/>
            <person name="David-Palma M."/>
            <person name="Averette A.F."/>
            <person name="Boekhout T."/>
            <person name="Porcel B.M."/>
            <person name="Nowrousian M."/>
            <person name="Cuomo C.A."/>
            <person name="Sun S."/>
            <person name="Heitman J."/>
            <person name="Coelho M.A."/>
        </authorList>
    </citation>
    <scope>NUCLEOTIDE SEQUENCE</scope>
    <source>
        <strain evidence="10">CBS 7841</strain>
    </source>
</reference>
<keyword evidence="11" id="KW-1185">Reference proteome</keyword>
<evidence type="ECO:0000256" key="3">
    <source>
        <dbReference type="ARBA" id="ARBA00005043"/>
    </source>
</evidence>